<dbReference type="Pfam" id="PF05193">
    <property type="entry name" value="Peptidase_M16_C"/>
    <property type="match status" value="1"/>
</dbReference>
<comment type="caution">
    <text evidence="3">The sequence shown here is derived from an EMBL/GenBank/DDBJ whole genome shotgun (WGS) entry which is preliminary data.</text>
</comment>
<dbReference type="RefSeq" id="WP_382381693.1">
    <property type="nucleotide sequence ID" value="NZ_JBHMEZ010000003.1"/>
</dbReference>
<dbReference type="PANTHER" id="PTHR11851">
    <property type="entry name" value="METALLOPROTEASE"/>
    <property type="match status" value="1"/>
</dbReference>
<dbReference type="Gene3D" id="3.30.830.10">
    <property type="entry name" value="Metalloenzyme, LuxS/M16 peptidase-like"/>
    <property type="match status" value="2"/>
</dbReference>
<feature type="signal peptide" evidence="1">
    <location>
        <begin position="1"/>
        <end position="19"/>
    </location>
</feature>
<keyword evidence="4" id="KW-1185">Reference proteome</keyword>
<dbReference type="InterPro" id="IPR011249">
    <property type="entry name" value="Metalloenz_LuxS/M16"/>
</dbReference>
<feature type="chain" id="PRO_5045533294" evidence="1">
    <location>
        <begin position="20"/>
        <end position="485"/>
    </location>
</feature>
<reference evidence="3 4" key="1">
    <citation type="submission" date="2024-09" db="EMBL/GenBank/DDBJ databases">
        <authorList>
            <person name="Sun Q."/>
            <person name="Mori K."/>
        </authorList>
    </citation>
    <scope>NUCLEOTIDE SEQUENCE [LARGE SCALE GENOMIC DNA]</scope>
    <source>
        <strain evidence="3 4">CECT 8286</strain>
    </source>
</reference>
<evidence type="ECO:0000313" key="3">
    <source>
        <dbReference type="EMBL" id="MFB9052509.1"/>
    </source>
</evidence>
<sequence>MKTIFIFILSMCFSITGMAQIDRSMPPEANTPSKLNVGKLIPITLDNGLRVYLAPVQDYPKFTISVNIELPGYDEETRLAEKNILNTAYANKRSEKYPNQEIDSLVNYFGAMLNANMYGGTIKGLTQDIDQLLDIYVDALLHPVITKASIDEKYKSELEKQKHTKNKNVEIGKPIKEFSITAVKDSLLFGPKKDRVKTTKTAKAEYKGITVKDVEEYKNDRIVSNNALIVVVGNFSETECKTLMNRYFGAWKTGEPYVKESPITKKTSIIQSRKIIVHDAPNAVQSKIAFSWHLGDAYTYFNNDIKLQVLNNIFGESQLSYLYKNLREDKGLCYFIRSSVGSSADGGVGAVYTSVRTAQTAYAVENIILEMLRLRNTKVSASDLKIAKNNLIGDYTRSLNPIAPIPYITFAMQKDIYNLPDDYLQSKVEQYYDVTIDDIMEMSQKYINPFTCVITVEGKISELKGTLEPFGDVMYYDEQGNKLKL</sequence>
<gene>
    <name evidence="3" type="ORF">ACFFVB_05395</name>
</gene>
<dbReference type="InterPro" id="IPR007863">
    <property type="entry name" value="Peptidase_M16_C"/>
</dbReference>
<dbReference type="SUPFAM" id="SSF63411">
    <property type="entry name" value="LuxS/MPP-like metallohydrolase"/>
    <property type="match status" value="2"/>
</dbReference>
<accession>A0ABV5EZ94</accession>
<evidence type="ECO:0000259" key="2">
    <source>
        <dbReference type="Pfam" id="PF05193"/>
    </source>
</evidence>
<protein>
    <submittedName>
        <fullName evidence="3">M16 family metallopeptidase</fullName>
    </submittedName>
</protein>
<proteinExistence type="predicted"/>
<keyword evidence="1" id="KW-0732">Signal</keyword>
<organism evidence="3 4">
    <name type="scientific">Formosa undariae</name>
    <dbReference type="NCBI Taxonomy" id="1325436"/>
    <lineage>
        <taxon>Bacteria</taxon>
        <taxon>Pseudomonadati</taxon>
        <taxon>Bacteroidota</taxon>
        <taxon>Flavobacteriia</taxon>
        <taxon>Flavobacteriales</taxon>
        <taxon>Flavobacteriaceae</taxon>
        <taxon>Formosa</taxon>
    </lineage>
</organism>
<dbReference type="Proteomes" id="UP001589605">
    <property type="component" value="Unassembled WGS sequence"/>
</dbReference>
<evidence type="ECO:0000256" key="1">
    <source>
        <dbReference type="SAM" id="SignalP"/>
    </source>
</evidence>
<evidence type="ECO:0000313" key="4">
    <source>
        <dbReference type="Proteomes" id="UP001589605"/>
    </source>
</evidence>
<feature type="domain" description="Peptidase M16 C-terminal" evidence="2">
    <location>
        <begin position="209"/>
        <end position="391"/>
    </location>
</feature>
<name>A0ABV5EZ94_9FLAO</name>
<dbReference type="EMBL" id="JBHMEZ010000003">
    <property type="protein sequence ID" value="MFB9052509.1"/>
    <property type="molecule type" value="Genomic_DNA"/>
</dbReference>
<dbReference type="InterPro" id="IPR050361">
    <property type="entry name" value="MPP/UQCRC_Complex"/>
</dbReference>